<dbReference type="Pfam" id="PF08668">
    <property type="entry name" value="HDOD"/>
    <property type="match status" value="1"/>
</dbReference>
<evidence type="ECO:0000313" key="3">
    <source>
        <dbReference type="Proteomes" id="UP000268033"/>
    </source>
</evidence>
<gene>
    <name evidence="2" type="ORF">EDC28_10175</name>
</gene>
<dbReference type="AlphaFoldDB" id="A0A3N1PQA3"/>
<dbReference type="Gene3D" id="1.10.3210.10">
    <property type="entry name" value="Hypothetical protein af1432"/>
    <property type="match status" value="1"/>
</dbReference>
<dbReference type="Proteomes" id="UP000268033">
    <property type="component" value="Unassembled WGS sequence"/>
</dbReference>
<reference evidence="2 3" key="1">
    <citation type="submission" date="2018-11" db="EMBL/GenBank/DDBJ databases">
        <title>Genomic Encyclopedia of Type Strains, Phase IV (KMG-IV): sequencing the most valuable type-strain genomes for metagenomic binning, comparative biology and taxonomic classification.</title>
        <authorList>
            <person name="Goeker M."/>
        </authorList>
    </citation>
    <scope>NUCLEOTIDE SEQUENCE [LARGE SCALE GENOMIC DNA]</scope>
    <source>
        <strain evidence="2 3">DSM 21945</strain>
    </source>
</reference>
<dbReference type="SUPFAM" id="SSF109604">
    <property type="entry name" value="HD-domain/PDEase-like"/>
    <property type="match status" value="1"/>
</dbReference>
<keyword evidence="3" id="KW-1185">Reference proteome</keyword>
<feature type="domain" description="HDOD" evidence="1">
    <location>
        <begin position="28"/>
        <end position="223"/>
    </location>
</feature>
<evidence type="ECO:0000313" key="2">
    <source>
        <dbReference type="EMBL" id="ROQ30389.1"/>
    </source>
</evidence>
<dbReference type="OrthoDB" id="598113at2"/>
<comment type="caution">
    <text evidence="2">The sequence shown here is derived from an EMBL/GenBank/DDBJ whole genome shotgun (WGS) entry which is preliminary data.</text>
</comment>
<dbReference type="STRING" id="584787.GCA_001247655_01666"/>
<dbReference type="PANTHER" id="PTHR33525">
    <property type="match status" value="1"/>
</dbReference>
<dbReference type="EMBL" id="RJUL01000001">
    <property type="protein sequence ID" value="ROQ30389.1"/>
    <property type="molecule type" value="Genomic_DNA"/>
</dbReference>
<dbReference type="PANTHER" id="PTHR33525:SF3">
    <property type="entry name" value="RIBONUCLEASE Y"/>
    <property type="match status" value="1"/>
</dbReference>
<sequence length="290" mass="31685">MNGSTTMANENDLLASLIHKIKNDSLILPTLPEVALQVRSATEKDEIALDELADIIRQDPALAARVIRMANTAHYRRVAAVDSIQGALGRIGTRQIRSMVTAAAMQQLFICSHPIIEDVMMTEWEESVSVSSAACLLLGSYLARGGANPRQLTVDGAQLAGLIHNIGVLPILAEAEQMPDAVTSPYLLKKVLNRLAQPLGLNILRSWGFNEDLLKVVRHWKDPDYQAPEPDYATFVRLGALSCGLLQRYGVDTDALIKEALAKGLIPSADYFEDPAFTEPLAELKEAFDL</sequence>
<protein>
    <submittedName>
        <fullName evidence="2">HD-like signal output (HDOD) protein</fullName>
    </submittedName>
</protein>
<evidence type="ECO:0000259" key="1">
    <source>
        <dbReference type="PROSITE" id="PS51833"/>
    </source>
</evidence>
<dbReference type="RefSeq" id="WP_083445737.1">
    <property type="nucleotide sequence ID" value="NZ_JBLXEP010000001.1"/>
</dbReference>
<dbReference type="InterPro" id="IPR013976">
    <property type="entry name" value="HDOD"/>
</dbReference>
<dbReference type="InterPro" id="IPR052340">
    <property type="entry name" value="RNase_Y/CdgJ"/>
</dbReference>
<organism evidence="2 3">
    <name type="scientific">Gallaecimonas pentaromativorans</name>
    <dbReference type="NCBI Taxonomy" id="584787"/>
    <lineage>
        <taxon>Bacteria</taxon>
        <taxon>Pseudomonadati</taxon>
        <taxon>Pseudomonadota</taxon>
        <taxon>Gammaproteobacteria</taxon>
        <taxon>Enterobacterales</taxon>
        <taxon>Gallaecimonadaceae</taxon>
        <taxon>Gallaecimonas</taxon>
    </lineage>
</organism>
<accession>A0A3N1PQA3</accession>
<dbReference type="PROSITE" id="PS51833">
    <property type="entry name" value="HDOD"/>
    <property type="match status" value="1"/>
</dbReference>
<name>A0A3N1PQA3_9GAMM</name>
<proteinExistence type="predicted"/>